<feature type="domain" description="C2H2-type" evidence="6">
    <location>
        <begin position="899"/>
        <end position="926"/>
    </location>
</feature>
<dbReference type="PROSITE" id="PS50157">
    <property type="entry name" value="ZINC_FINGER_C2H2_2"/>
    <property type="match status" value="18"/>
</dbReference>
<name>A0ABQ8RWB9_PERAM</name>
<keyword evidence="8" id="KW-1185">Reference proteome</keyword>
<feature type="domain" description="C2H2-type" evidence="6">
    <location>
        <begin position="125"/>
        <end position="152"/>
    </location>
</feature>
<evidence type="ECO:0000256" key="1">
    <source>
        <dbReference type="ARBA" id="ARBA00022723"/>
    </source>
</evidence>
<keyword evidence="2" id="KW-0677">Repeat</keyword>
<dbReference type="PANTHER" id="PTHR24381">
    <property type="entry name" value="ZINC FINGER PROTEIN"/>
    <property type="match status" value="1"/>
</dbReference>
<gene>
    <name evidence="7" type="ORF">ANN_27654</name>
</gene>
<keyword evidence="4" id="KW-0862">Zinc</keyword>
<feature type="domain" description="C2H2-type" evidence="6">
    <location>
        <begin position="843"/>
        <end position="870"/>
    </location>
</feature>
<feature type="domain" description="C2H2-type" evidence="6">
    <location>
        <begin position="340"/>
        <end position="367"/>
    </location>
</feature>
<reference evidence="7 8" key="1">
    <citation type="journal article" date="2022" name="Allergy">
        <title>Genome assembly and annotation of Periplaneta americana reveal a comprehensive cockroach allergen profile.</title>
        <authorList>
            <person name="Wang L."/>
            <person name="Xiong Q."/>
            <person name="Saelim N."/>
            <person name="Wang L."/>
            <person name="Nong W."/>
            <person name="Wan A.T."/>
            <person name="Shi M."/>
            <person name="Liu X."/>
            <person name="Cao Q."/>
            <person name="Hui J.H.L."/>
            <person name="Sookrung N."/>
            <person name="Leung T.F."/>
            <person name="Tungtrongchitr A."/>
            <person name="Tsui S.K.W."/>
        </authorList>
    </citation>
    <scope>NUCLEOTIDE SEQUENCE [LARGE SCALE GENOMIC DNA]</scope>
    <source>
        <strain evidence="7">PWHHKU_190912</strain>
    </source>
</reference>
<dbReference type="PROSITE" id="PS00028">
    <property type="entry name" value="ZINC_FINGER_C2H2_1"/>
    <property type="match status" value="17"/>
</dbReference>
<feature type="domain" description="C2H2-type" evidence="6">
    <location>
        <begin position="97"/>
        <end position="124"/>
    </location>
</feature>
<evidence type="ECO:0000313" key="7">
    <source>
        <dbReference type="EMBL" id="KAJ4426027.1"/>
    </source>
</evidence>
<feature type="domain" description="C2H2-type" evidence="6">
    <location>
        <begin position="153"/>
        <end position="180"/>
    </location>
</feature>
<evidence type="ECO:0000256" key="3">
    <source>
        <dbReference type="ARBA" id="ARBA00022771"/>
    </source>
</evidence>
<keyword evidence="3 5" id="KW-0863">Zinc-finger</keyword>
<sequence>MSPGSSTESYPAFAHIELRENPGKNLNQEGSNNITVKKELDLNASAEDTVVTGSTPVARYKTQSSQNYRVGQEEQMTVGQIFENCEFLEKPSLRKPFQCSVCGKCFTHPGTLKVHKRIHTGEKPFTCNECGKGFIVSSKLRVHKRMHTGEKPYQCRFCSKCFSDRGNLQIHERQHTGEKPFQCSVCHKTFSRSTARNNHERIHQKEARIKTLFTPVARNKTLSSQNYHLAQEEQMTVGQIIENCEFLEKPSLRKPFQCSVCGKCFTHPGNLKVHKRIHTGEKPFTCNECGKSFIVSSALRVHKRMHTGEKPYQCRFCSKCFSDRGNLEVHERQHTGEKPFQCNVCGKTFSRSTARNNHERIHQKEARIKTPFSPVILDKKLRTQADRAIQEEQMTVGHSELSEQPSLGKPFQCSVCGKCFSHPGNMKVHKRIHVGDKPFTCNEYGTEQPSLCKPFQCSVCGKCFSHPGSMKVHKRIHIGDKLFTSNENVAEQPSLCKPFQCSVCGKCFSHPGSMKVHKRIHVGDKPFTCNEYGTEQPSLGKPFQCSVCGKCFSHPGSMKVHKRIHTGEKPFKCIECGKCFIVSSKLKIHMRMHTADIPNSLLYAIKKLKGLQLIRASWEAFLQHCNICLSLTRADNPHVNMMRQLDVELKSSCDSLCLSFPEDFTKAKIRNFREELRGREYESWKTLSGRGKGVAMYSEVTAANSWIANKKGLSTSEWISSLKMTANLAAVRSVPGRSLDGTRCRHGCLEIETLAHVLGFCEQGLLLRNSRHHLVRSKIAAALRNKGWIVEEEISSLAENGVAVIHDKLSSQKHHVALEKQATVGMNSKNFALSEQPSLRKSFQCSDCGKCFTDLGSFEVHKRLHAGEKLFKCDLCGKCYLVASTLRTPSRLHTCVKTFKCSCCWKLFRNSNYLKIHERVHTGEKPFLCDVCRKTFAVWSRLKLHAIVHSGEKQYQCRFCTKRFSYSGRRKIHEVIHTVQDEFIYPTTVSFRFFTL</sequence>
<feature type="domain" description="C2H2-type" evidence="6">
    <location>
        <begin position="455"/>
        <end position="482"/>
    </location>
</feature>
<accession>A0ABQ8RWB9</accession>
<feature type="domain" description="C2H2-type" evidence="6">
    <location>
        <begin position="927"/>
        <end position="954"/>
    </location>
</feature>
<feature type="domain" description="C2H2-type" evidence="6">
    <location>
        <begin position="871"/>
        <end position="898"/>
    </location>
</feature>
<dbReference type="SMART" id="SM00355">
    <property type="entry name" value="ZnF_C2H2"/>
    <property type="match status" value="18"/>
</dbReference>
<dbReference type="Gene3D" id="3.30.160.60">
    <property type="entry name" value="Classic Zinc Finger"/>
    <property type="match status" value="18"/>
</dbReference>
<feature type="domain" description="C2H2-type" evidence="6">
    <location>
        <begin position="284"/>
        <end position="311"/>
    </location>
</feature>
<comment type="caution">
    <text evidence="7">The sequence shown here is derived from an EMBL/GenBank/DDBJ whole genome shotgun (WGS) entry which is preliminary data.</text>
</comment>
<dbReference type="InterPro" id="IPR013087">
    <property type="entry name" value="Znf_C2H2_type"/>
</dbReference>
<evidence type="ECO:0000259" key="6">
    <source>
        <dbReference type="PROSITE" id="PS50157"/>
    </source>
</evidence>
<feature type="domain" description="C2H2-type" evidence="6">
    <location>
        <begin position="499"/>
        <end position="526"/>
    </location>
</feature>
<dbReference type="Pfam" id="PF00096">
    <property type="entry name" value="zf-C2H2"/>
    <property type="match status" value="14"/>
</dbReference>
<dbReference type="InterPro" id="IPR036236">
    <property type="entry name" value="Znf_C2H2_sf"/>
</dbReference>
<protein>
    <recommendedName>
        <fullName evidence="6">C2H2-type domain-containing protein</fullName>
    </recommendedName>
</protein>
<keyword evidence="1" id="KW-0479">Metal-binding</keyword>
<evidence type="ECO:0000256" key="5">
    <source>
        <dbReference type="PROSITE-ProRule" id="PRU00042"/>
    </source>
</evidence>
<dbReference type="Proteomes" id="UP001148838">
    <property type="component" value="Unassembled WGS sequence"/>
</dbReference>
<feature type="domain" description="C2H2-type" evidence="6">
    <location>
        <begin position="411"/>
        <end position="438"/>
    </location>
</feature>
<feature type="domain" description="C2H2-type" evidence="6">
    <location>
        <begin position="955"/>
        <end position="982"/>
    </location>
</feature>
<proteinExistence type="predicted"/>
<evidence type="ECO:0000313" key="8">
    <source>
        <dbReference type="Proteomes" id="UP001148838"/>
    </source>
</evidence>
<dbReference type="EMBL" id="JAJSOF020000041">
    <property type="protein sequence ID" value="KAJ4426027.1"/>
    <property type="molecule type" value="Genomic_DNA"/>
</dbReference>
<dbReference type="PANTHER" id="PTHR24381:SF440">
    <property type="entry name" value="OOCYTE ZINC FINGER PROTEIN XLCOF7.1-LIKE"/>
    <property type="match status" value="1"/>
</dbReference>
<feature type="domain" description="C2H2-type" evidence="6">
    <location>
        <begin position="571"/>
        <end position="598"/>
    </location>
</feature>
<evidence type="ECO:0000256" key="2">
    <source>
        <dbReference type="ARBA" id="ARBA00022737"/>
    </source>
</evidence>
<feature type="domain" description="C2H2-type" evidence="6">
    <location>
        <begin position="312"/>
        <end position="339"/>
    </location>
</feature>
<feature type="domain" description="C2H2-type" evidence="6">
    <location>
        <begin position="181"/>
        <end position="208"/>
    </location>
</feature>
<dbReference type="SUPFAM" id="SSF57667">
    <property type="entry name" value="beta-beta-alpha zinc fingers"/>
    <property type="match status" value="11"/>
</dbReference>
<feature type="domain" description="C2H2-type" evidence="6">
    <location>
        <begin position="256"/>
        <end position="283"/>
    </location>
</feature>
<feature type="domain" description="C2H2-type" evidence="6">
    <location>
        <begin position="543"/>
        <end position="570"/>
    </location>
</feature>
<organism evidence="7 8">
    <name type="scientific">Periplaneta americana</name>
    <name type="common">American cockroach</name>
    <name type="synonym">Blatta americana</name>
    <dbReference type="NCBI Taxonomy" id="6978"/>
    <lineage>
        <taxon>Eukaryota</taxon>
        <taxon>Metazoa</taxon>
        <taxon>Ecdysozoa</taxon>
        <taxon>Arthropoda</taxon>
        <taxon>Hexapoda</taxon>
        <taxon>Insecta</taxon>
        <taxon>Pterygota</taxon>
        <taxon>Neoptera</taxon>
        <taxon>Polyneoptera</taxon>
        <taxon>Dictyoptera</taxon>
        <taxon>Blattodea</taxon>
        <taxon>Blattoidea</taxon>
        <taxon>Blattidae</taxon>
        <taxon>Blattinae</taxon>
        <taxon>Periplaneta</taxon>
    </lineage>
</organism>
<evidence type="ECO:0000256" key="4">
    <source>
        <dbReference type="ARBA" id="ARBA00022833"/>
    </source>
</evidence>